<evidence type="ECO:0000313" key="3">
    <source>
        <dbReference type="Ensembl" id="ENSLBEP00000001476.1"/>
    </source>
</evidence>
<keyword evidence="2" id="KW-1133">Transmembrane helix</keyword>
<dbReference type="Proteomes" id="UP000261660">
    <property type="component" value="Unplaced"/>
</dbReference>
<reference evidence="3" key="2">
    <citation type="submission" date="2025-09" db="UniProtKB">
        <authorList>
            <consortium name="Ensembl"/>
        </authorList>
    </citation>
    <scope>IDENTIFICATION</scope>
</reference>
<organism evidence="3 4">
    <name type="scientific">Labrus bergylta</name>
    <name type="common">ballan wrasse</name>
    <dbReference type="NCBI Taxonomy" id="56723"/>
    <lineage>
        <taxon>Eukaryota</taxon>
        <taxon>Metazoa</taxon>
        <taxon>Chordata</taxon>
        <taxon>Craniata</taxon>
        <taxon>Vertebrata</taxon>
        <taxon>Euteleostomi</taxon>
        <taxon>Actinopterygii</taxon>
        <taxon>Neopterygii</taxon>
        <taxon>Teleostei</taxon>
        <taxon>Neoteleostei</taxon>
        <taxon>Acanthomorphata</taxon>
        <taxon>Eupercaria</taxon>
        <taxon>Labriformes</taxon>
        <taxon>Labridae</taxon>
        <taxon>Labrus</taxon>
    </lineage>
</organism>
<evidence type="ECO:0000313" key="4">
    <source>
        <dbReference type="Proteomes" id="UP000261660"/>
    </source>
</evidence>
<feature type="region of interest" description="Disordered" evidence="1">
    <location>
        <begin position="1"/>
        <end position="20"/>
    </location>
</feature>
<reference evidence="3" key="1">
    <citation type="submission" date="2025-08" db="UniProtKB">
        <authorList>
            <consortium name="Ensembl"/>
        </authorList>
    </citation>
    <scope>IDENTIFICATION</scope>
</reference>
<protein>
    <submittedName>
        <fullName evidence="3">Uncharacterized protein</fullName>
    </submittedName>
</protein>
<accession>A0A3Q3E666</accession>
<dbReference type="STRING" id="56723.ENSLBEP00000001476"/>
<dbReference type="AlphaFoldDB" id="A0A3Q3E666"/>
<feature type="transmembrane region" description="Helical" evidence="2">
    <location>
        <begin position="139"/>
        <end position="159"/>
    </location>
</feature>
<evidence type="ECO:0000256" key="1">
    <source>
        <dbReference type="SAM" id="MobiDB-lite"/>
    </source>
</evidence>
<dbReference type="PANTHER" id="PTHR22028:SF4">
    <property type="entry name" value="PROTEIN SFI1 HOMOLOG"/>
    <property type="match status" value="1"/>
</dbReference>
<dbReference type="Ensembl" id="ENSLBET00000001583.1">
    <property type="protein sequence ID" value="ENSLBEP00000001476.1"/>
    <property type="gene ID" value="ENSLBEG00000001109.1"/>
</dbReference>
<dbReference type="InParanoid" id="A0A3Q3E666"/>
<proteinExistence type="predicted"/>
<evidence type="ECO:0000256" key="2">
    <source>
        <dbReference type="SAM" id="Phobius"/>
    </source>
</evidence>
<dbReference type="PANTHER" id="PTHR22028">
    <property type="entry name" value="SFI1 SPINDLE BODY DOMAIN-CONTAINING PROTEIN-RELATED"/>
    <property type="match status" value="1"/>
</dbReference>
<keyword evidence="2" id="KW-0812">Transmembrane</keyword>
<dbReference type="GeneTree" id="ENSGT00940000166668"/>
<keyword evidence="4" id="KW-1185">Reference proteome</keyword>
<sequence length="243" mass="29059">MQTNTRKLHSVQPRPVGPSKQVCKVPTRRVPYRVGYSWNRGGRLKELRIRHLARKFLKIWIHRTFGRVLPHKAKSHYNSVVLRRAWEGWKDEWWTSRREWSLTMRAECHYRYYLYNLVFHHWRIFVSLQRTEKSKLQNAQLFGMIMAYSVTGYFILIGIRNTLLIPGGNLVVTVALHTIQQKDCAWLQWKESHTTALCQKERESKAALHFMLSLKRKSLYCWKCYISIIQTKKESQGKKKKKT</sequence>
<name>A0A3Q3E666_9LABR</name>
<dbReference type="InterPro" id="IPR052270">
    <property type="entry name" value="CACF_protein"/>
</dbReference>
<dbReference type="GO" id="GO:0019902">
    <property type="term" value="F:phosphatase binding"/>
    <property type="evidence" value="ECO:0007669"/>
    <property type="project" value="TreeGrafter"/>
</dbReference>
<keyword evidence="2" id="KW-0472">Membrane</keyword>